<keyword evidence="2" id="KW-0472">Membrane</keyword>
<organism evidence="3 4">
    <name type="scientific">Sporofaciens musculi</name>
    <dbReference type="NCBI Taxonomy" id="2681861"/>
    <lineage>
        <taxon>Bacteria</taxon>
        <taxon>Bacillati</taxon>
        <taxon>Bacillota</taxon>
        <taxon>Clostridia</taxon>
        <taxon>Lachnospirales</taxon>
        <taxon>Lachnospiraceae</taxon>
        <taxon>Sporofaciens</taxon>
    </lineage>
</organism>
<evidence type="ECO:0000256" key="2">
    <source>
        <dbReference type="SAM" id="Phobius"/>
    </source>
</evidence>
<sequence>MRLTDKDILLLKLAFCILIVFLMVRFLIMPGLGQYQENRMESQELDEALKEMQSAIDGIPGLEKKIEEREGELEGISVKYYDWMENRQIDELLTGLALKAELFPVSLSIGEAQPEIPETYVYGRISGEEGEADKAGETDKEAESDNPENDQDIGQEGAAADGYILTVNCTMVLQGSSIQIYHFIDDIAHNYPAIQIRTMSVNERTYLDTEWNVVEQPEVTFELAVYMHDNIDK</sequence>
<evidence type="ECO:0000313" key="3">
    <source>
        <dbReference type="EMBL" id="MXP78825.1"/>
    </source>
</evidence>
<accession>A0A7X3MM13</accession>
<protein>
    <submittedName>
        <fullName evidence="3">Uncharacterized protein</fullName>
    </submittedName>
</protein>
<reference evidence="3 4" key="1">
    <citation type="submission" date="2019-12" db="EMBL/GenBank/DDBJ databases">
        <title>Sporaefaciens musculi gen. nov., sp. nov., a novel bacterium isolated from the caecum of an obese mouse.</title>
        <authorList>
            <person name="Rasmussen T.S."/>
            <person name="Streidl T."/>
            <person name="Hitch T.C.A."/>
            <person name="Wortmann E."/>
            <person name="Deptula P."/>
            <person name="Hansen M."/>
            <person name="Nielsen D.S."/>
            <person name="Clavel T."/>
            <person name="Vogensen F.K."/>
        </authorList>
    </citation>
    <scope>NUCLEOTIDE SEQUENCE [LARGE SCALE GENOMIC DNA]</scope>
    <source>
        <strain evidence="3 4">WCA-9-b2</strain>
    </source>
</reference>
<proteinExistence type="predicted"/>
<dbReference type="EMBL" id="WUQX01000001">
    <property type="protein sequence ID" value="MXP78825.1"/>
    <property type="molecule type" value="Genomic_DNA"/>
</dbReference>
<keyword evidence="2" id="KW-1133">Transmembrane helix</keyword>
<dbReference type="Proteomes" id="UP000460412">
    <property type="component" value="Unassembled WGS sequence"/>
</dbReference>
<dbReference type="AlphaFoldDB" id="A0A7X3MM13"/>
<keyword evidence="4" id="KW-1185">Reference proteome</keyword>
<feature type="compositionally biased region" description="Acidic residues" evidence="1">
    <location>
        <begin position="144"/>
        <end position="153"/>
    </location>
</feature>
<gene>
    <name evidence="3" type="ORF">GN277_26830</name>
</gene>
<keyword evidence="2" id="KW-0812">Transmembrane</keyword>
<feature type="compositionally biased region" description="Basic and acidic residues" evidence="1">
    <location>
        <begin position="132"/>
        <end position="143"/>
    </location>
</feature>
<feature type="transmembrane region" description="Helical" evidence="2">
    <location>
        <begin position="9"/>
        <end position="28"/>
    </location>
</feature>
<comment type="caution">
    <text evidence="3">The sequence shown here is derived from an EMBL/GenBank/DDBJ whole genome shotgun (WGS) entry which is preliminary data.</text>
</comment>
<evidence type="ECO:0000256" key="1">
    <source>
        <dbReference type="SAM" id="MobiDB-lite"/>
    </source>
</evidence>
<feature type="region of interest" description="Disordered" evidence="1">
    <location>
        <begin position="129"/>
        <end position="154"/>
    </location>
</feature>
<evidence type="ECO:0000313" key="4">
    <source>
        <dbReference type="Proteomes" id="UP000460412"/>
    </source>
</evidence>
<dbReference type="RefSeq" id="WP_159756015.1">
    <property type="nucleotide sequence ID" value="NZ_WUQX01000001.1"/>
</dbReference>
<name>A0A7X3MM13_9FIRM</name>